<dbReference type="Proteomes" id="UP000824120">
    <property type="component" value="Chromosome 9"/>
</dbReference>
<evidence type="ECO:0000313" key="2">
    <source>
        <dbReference type="Proteomes" id="UP000824120"/>
    </source>
</evidence>
<protein>
    <submittedName>
        <fullName evidence="1">Uncharacterized protein</fullName>
    </submittedName>
</protein>
<evidence type="ECO:0000313" key="1">
    <source>
        <dbReference type="EMBL" id="KAG5584152.1"/>
    </source>
</evidence>
<name>A0A9J5XBC9_SOLCO</name>
<dbReference type="PANTHER" id="PTHR46238">
    <property type="entry name" value="REVERSE TRANSCRIPTASE DOMAIN-CONTAINING PROTEIN"/>
    <property type="match status" value="1"/>
</dbReference>
<gene>
    <name evidence="1" type="ORF">H5410_044586</name>
</gene>
<dbReference type="OrthoDB" id="10448273at2759"/>
<accession>A0A9J5XBC9</accession>
<proteinExistence type="predicted"/>
<reference evidence="1 2" key="1">
    <citation type="submission" date="2020-09" db="EMBL/GenBank/DDBJ databases">
        <title>De no assembly of potato wild relative species, Solanum commersonii.</title>
        <authorList>
            <person name="Cho K."/>
        </authorList>
    </citation>
    <scope>NUCLEOTIDE SEQUENCE [LARGE SCALE GENOMIC DNA]</scope>
    <source>
        <strain evidence="1">LZ3.2</strain>
        <tissue evidence="1">Leaf</tissue>
    </source>
</reference>
<dbReference type="AlphaFoldDB" id="A0A9J5XBC9"/>
<keyword evidence="2" id="KW-1185">Reference proteome</keyword>
<comment type="caution">
    <text evidence="1">The sequence shown here is derived from an EMBL/GenBank/DDBJ whole genome shotgun (WGS) entry which is preliminary data.</text>
</comment>
<sequence length="107" mass="12404">MQVIPKKESFKYLRSLFQENGEIGDDVTHCIGAGWSKWRLASRVMCDKKVSLKFKDRVVEMRMLRWICGHTGRDKIRNEDIQDKVGVASVVDKMRSEIETIRECGEA</sequence>
<organism evidence="1 2">
    <name type="scientific">Solanum commersonii</name>
    <name type="common">Commerson's wild potato</name>
    <name type="synonym">Commerson's nightshade</name>
    <dbReference type="NCBI Taxonomy" id="4109"/>
    <lineage>
        <taxon>Eukaryota</taxon>
        <taxon>Viridiplantae</taxon>
        <taxon>Streptophyta</taxon>
        <taxon>Embryophyta</taxon>
        <taxon>Tracheophyta</taxon>
        <taxon>Spermatophyta</taxon>
        <taxon>Magnoliopsida</taxon>
        <taxon>eudicotyledons</taxon>
        <taxon>Gunneridae</taxon>
        <taxon>Pentapetalae</taxon>
        <taxon>asterids</taxon>
        <taxon>lamiids</taxon>
        <taxon>Solanales</taxon>
        <taxon>Solanaceae</taxon>
        <taxon>Solanoideae</taxon>
        <taxon>Solaneae</taxon>
        <taxon>Solanum</taxon>
    </lineage>
</organism>
<dbReference type="PANTHER" id="PTHR46238:SF8">
    <property type="entry name" value="ENDONUCLEASE_EXONUCLEASE_PHOSPHATASE DOMAIN-CONTAINING PROTEIN"/>
    <property type="match status" value="1"/>
</dbReference>
<dbReference type="EMBL" id="JACXVP010000009">
    <property type="protein sequence ID" value="KAG5584152.1"/>
    <property type="molecule type" value="Genomic_DNA"/>
</dbReference>